<dbReference type="CDD" id="cd06225">
    <property type="entry name" value="HAMP"/>
    <property type="match status" value="1"/>
</dbReference>
<feature type="transmembrane region" description="Helical" evidence="14">
    <location>
        <begin position="187"/>
        <end position="208"/>
    </location>
</feature>
<keyword evidence="9 14" id="KW-0418">Kinase</keyword>
<dbReference type="InterPro" id="IPR005467">
    <property type="entry name" value="His_kinase_dom"/>
</dbReference>
<evidence type="ECO:0000256" key="4">
    <source>
        <dbReference type="ARBA" id="ARBA00022519"/>
    </source>
</evidence>
<feature type="transmembrane region" description="Helical" evidence="14">
    <location>
        <begin position="32"/>
        <end position="52"/>
    </location>
</feature>
<dbReference type="PROSITE" id="PS50885">
    <property type="entry name" value="HAMP"/>
    <property type="match status" value="1"/>
</dbReference>
<dbReference type="EC" id="2.7.13.3" evidence="14"/>
<dbReference type="NCBIfam" id="TIGR01386">
    <property type="entry name" value="cztS_silS_copS"/>
    <property type="match status" value="1"/>
</dbReference>
<evidence type="ECO:0000256" key="2">
    <source>
        <dbReference type="ARBA" id="ARBA00004533"/>
    </source>
</evidence>
<comment type="catalytic activity">
    <reaction evidence="1 14">
        <text>ATP + protein L-histidine = ADP + protein N-phospho-L-histidine.</text>
        <dbReference type="EC" id="2.7.13.3"/>
    </reaction>
</comment>
<dbReference type="InterPro" id="IPR006290">
    <property type="entry name" value="CztS_silS_copS"/>
</dbReference>
<keyword evidence="4 14" id="KW-0997">Cell inner membrane</keyword>
<dbReference type="Pfam" id="PF00672">
    <property type="entry name" value="HAMP"/>
    <property type="match status" value="1"/>
</dbReference>
<dbReference type="CDD" id="cd00075">
    <property type="entry name" value="HATPase"/>
    <property type="match status" value="1"/>
</dbReference>
<dbReference type="SUPFAM" id="SSF158472">
    <property type="entry name" value="HAMP domain-like"/>
    <property type="match status" value="1"/>
</dbReference>
<dbReference type="Proteomes" id="UP000437862">
    <property type="component" value="Chromosome"/>
</dbReference>
<dbReference type="InterPro" id="IPR050428">
    <property type="entry name" value="TCS_sensor_his_kinase"/>
</dbReference>
<dbReference type="Gene3D" id="3.30.565.10">
    <property type="entry name" value="Histidine kinase-like ATPase, C-terminal domain"/>
    <property type="match status" value="1"/>
</dbReference>
<reference evidence="17 18" key="1">
    <citation type="submission" date="2019-12" db="EMBL/GenBank/DDBJ databases">
        <title>Draft Genome Sequences of Six Type Strains of the Genus Massilia.</title>
        <authorList>
            <person name="Miess H."/>
            <person name="Frediansyah A."/>
            <person name="Goeker M."/>
            <person name="Gross H."/>
        </authorList>
    </citation>
    <scope>NUCLEOTIDE SEQUENCE [LARGE SCALE GENOMIC DNA]</scope>
    <source>
        <strain evidence="17 18">DSM 26639</strain>
    </source>
</reference>
<evidence type="ECO:0000259" key="15">
    <source>
        <dbReference type="PROSITE" id="PS50109"/>
    </source>
</evidence>
<dbReference type="SMART" id="SM00388">
    <property type="entry name" value="HisKA"/>
    <property type="match status" value="1"/>
</dbReference>
<keyword evidence="6 14" id="KW-0808">Transferase</keyword>
<evidence type="ECO:0000256" key="13">
    <source>
        <dbReference type="ARBA" id="ARBA00023136"/>
    </source>
</evidence>
<dbReference type="InterPro" id="IPR004358">
    <property type="entry name" value="Sig_transdc_His_kin-like_C"/>
</dbReference>
<dbReference type="InterPro" id="IPR036890">
    <property type="entry name" value="HATPase_C_sf"/>
</dbReference>
<dbReference type="PANTHER" id="PTHR45436">
    <property type="entry name" value="SENSOR HISTIDINE KINASE YKOH"/>
    <property type="match status" value="1"/>
</dbReference>
<name>A0ABX6FRF3_9BURK</name>
<evidence type="ECO:0000313" key="17">
    <source>
        <dbReference type="EMBL" id="QGZ40076.1"/>
    </source>
</evidence>
<evidence type="ECO:0000256" key="8">
    <source>
        <dbReference type="ARBA" id="ARBA00022741"/>
    </source>
</evidence>
<dbReference type="SMART" id="SM00304">
    <property type="entry name" value="HAMP"/>
    <property type="match status" value="1"/>
</dbReference>
<evidence type="ECO:0000256" key="14">
    <source>
        <dbReference type="RuleBase" id="RU364088"/>
    </source>
</evidence>
<evidence type="ECO:0000256" key="11">
    <source>
        <dbReference type="ARBA" id="ARBA00022989"/>
    </source>
</evidence>
<evidence type="ECO:0000256" key="12">
    <source>
        <dbReference type="ARBA" id="ARBA00023012"/>
    </source>
</evidence>
<keyword evidence="7 14" id="KW-0812">Transmembrane</keyword>
<sequence length="489" mass="51914">MARKARAHGARHRLRDGTEGVKLPRLSITARLALLFCAIAAGVFVAVGAYLYQTLQRQMAARDDAALLGKVVLIRQVLQTRPMPLAMPEELQMVLDNVFGQDGMLLRLTTQDGRTVAQTTDEPLPVGQLPAVPLARAPHAGDVRDWSSPAGPARAIAAEGSAGAGNAPVLITIARDRSDRLAILKRYAADLLGAFVLGALLAAGLAFVTVRHALRPLRDVARNADAIHANRLNTRLEARAVPAELRPLAVAFNAMLDRLEEGVQRLSGFAADLAHDLRTPVNALMMETQVALARPRTAEEYQALLASNLEEYERLGRMIENTLFLARADNAQLALRREVLDAQAELARIRDYFDVLADDAGVALRLDAAGSVYADAVLLRRAVGNLLSNAVQHTPPGGHIVLAARDGAIAVTNTGEPVPAALAERIFERYVRADPARGDGAGSAGLGLAIVRAIMQLHGGSATLATTADGNTFTLRFPPVPAGAGGDNG</sequence>
<proteinExistence type="predicted"/>
<feature type="domain" description="HAMP" evidence="16">
    <location>
        <begin position="211"/>
        <end position="264"/>
    </location>
</feature>
<organism evidence="17 18">
    <name type="scientific">Pseudoduganella flava</name>
    <dbReference type="NCBI Taxonomy" id="871742"/>
    <lineage>
        <taxon>Bacteria</taxon>
        <taxon>Pseudomonadati</taxon>
        <taxon>Pseudomonadota</taxon>
        <taxon>Betaproteobacteria</taxon>
        <taxon>Burkholderiales</taxon>
        <taxon>Oxalobacteraceae</taxon>
        <taxon>Telluria group</taxon>
        <taxon>Pseudoduganella</taxon>
    </lineage>
</organism>
<keyword evidence="8 14" id="KW-0547">Nucleotide-binding</keyword>
<accession>A0ABX6FRF3</accession>
<dbReference type="InterPro" id="IPR036097">
    <property type="entry name" value="HisK_dim/P_sf"/>
</dbReference>
<evidence type="ECO:0000313" key="18">
    <source>
        <dbReference type="Proteomes" id="UP000437862"/>
    </source>
</evidence>
<evidence type="ECO:0000259" key="16">
    <source>
        <dbReference type="PROSITE" id="PS50885"/>
    </source>
</evidence>
<keyword evidence="5" id="KW-0597">Phosphoprotein</keyword>
<keyword evidence="10 14" id="KW-0067">ATP-binding</keyword>
<dbReference type="Pfam" id="PF02518">
    <property type="entry name" value="HATPase_c"/>
    <property type="match status" value="1"/>
</dbReference>
<dbReference type="GO" id="GO:0004673">
    <property type="term" value="F:protein histidine kinase activity"/>
    <property type="evidence" value="ECO:0007669"/>
    <property type="project" value="UniProtKB-EC"/>
</dbReference>
<protein>
    <recommendedName>
        <fullName evidence="14">Sensor protein</fullName>
        <ecNumber evidence="14">2.7.13.3</ecNumber>
    </recommendedName>
</protein>
<evidence type="ECO:0000256" key="6">
    <source>
        <dbReference type="ARBA" id="ARBA00022679"/>
    </source>
</evidence>
<gene>
    <name evidence="17" type="ORF">GO485_14080</name>
</gene>
<evidence type="ECO:0000256" key="10">
    <source>
        <dbReference type="ARBA" id="ARBA00022840"/>
    </source>
</evidence>
<dbReference type="EMBL" id="CP046904">
    <property type="protein sequence ID" value="QGZ40076.1"/>
    <property type="molecule type" value="Genomic_DNA"/>
</dbReference>
<evidence type="ECO:0000256" key="1">
    <source>
        <dbReference type="ARBA" id="ARBA00000085"/>
    </source>
</evidence>
<evidence type="ECO:0000256" key="5">
    <source>
        <dbReference type="ARBA" id="ARBA00022553"/>
    </source>
</evidence>
<dbReference type="InterPro" id="IPR003594">
    <property type="entry name" value="HATPase_dom"/>
</dbReference>
<keyword evidence="13 14" id="KW-0472">Membrane</keyword>
<comment type="subcellular location">
    <subcellularLocation>
        <location evidence="2 14">Cell inner membrane</location>
    </subcellularLocation>
</comment>
<evidence type="ECO:0000256" key="7">
    <source>
        <dbReference type="ARBA" id="ARBA00022692"/>
    </source>
</evidence>
<dbReference type="PANTHER" id="PTHR45436:SF3">
    <property type="entry name" value="SENSOR HISTIDINE KINASE HPRS"/>
    <property type="match status" value="1"/>
</dbReference>
<dbReference type="CDD" id="cd00082">
    <property type="entry name" value="HisKA"/>
    <property type="match status" value="1"/>
</dbReference>
<dbReference type="Gene3D" id="6.10.340.10">
    <property type="match status" value="1"/>
</dbReference>
<dbReference type="InterPro" id="IPR003661">
    <property type="entry name" value="HisK_dim/P_dom"/>
</dbReference>
<evidence type="ECO:0000256" key="3">
    <source>
        <dbReference type="ARBA" id="ARBA00022475"/>
    </source>
</evidence>
<feature type="domain" description="Histidine kinase" evidence="15">
    <location>
        <begin position="272"/>
        <end position="481"/>
    </location>
</feature>
<dbReference type="SUPFAM" id="SSF47384">
    <property type="entry name" value="Homodimeric domain of signal transducing histidine kinase"/>
    <property type="match status" value="1"/>
</dbReference>
<dbReference type="PRINTS" id="PR00344">
    <property type="entry name" value="BCTRLSENSOR"/>
</dbReference>
<dbReference type="Pfam" id="PF00512">
    <property type="entry name" value="HisKA"/>
    <property type="match status" value="1"/>
</dbReference>
<dbReference type="Gene3D" id="1.10.287.130">
    <property type="match status" value="1"/>
</dbReference>
<dbReference type="SUPFAM" id="SSF55874">
    <property type="entry name" value="ATPase domain of HSP90 chaperone/DNA topoisomerase II/histidine kinase"/>
    <property type="match status" value="1"/>
</dbReference>
<keyword evidence="3 14" id="KW-1003">Cell membrane</keyword>
<dbReference type="SMART" id="SM00387">
    <property type="entry name" value="HATPase_c"/>
    <property type="match status" value="1"/>
</dbReference>
<evidence type="ECO:0000256" key="9">
    <source>
        <dbReference type="ARBA" id="ARBA00022777"/>
    </source>
</evidence>
<dbReference type="PROSITE" id="PS50109">
    <property type="entry name" value="HIS_KIN"/>
    <property type="match status" value="1"/>
</dbReference>
<keyword evidence="12 14" id="KW-0902">Two-component regulatory system</keyword>
<keyword evidence="11 14" id="KW-1133">Transmembrane helix</keyword>
<keyword evidence="18" id="KW-1185">Reference proteome</keyword>
<dbReference type="InterPro" id="IPR003660">
    <property type="entry name" value="HAMP_dom"/>
</dbReference>
<comment type="function">
    <text evidence="14">Member of a two-component regulatory system.</text>
</comment>